<name>A0AA39GD40_SARSR</name>
<protein>
    <recommendedName>
        <fullName evidence="3">Alcohol dehydrogenase iron-type/glycerol dehydrogenase GldA domain-containing protein</fullName>
    </recommendedName>
</protein>
<dbReference type="GO" id="GO:0046872">
    <property type="term" value="F:metal ion binding"/>
    <property type="evidence" value="ECO:0007669"/>
    <property type="project" value="InterPro"/>
</dbReference>
<feature type="domain" description="Alcohol dehydrogenase iron-type/glycerol dehydrogenase GldA" evidence="3">
    <location>
        <begin position="105"/>
        <end position="242"/>
    </location>
</feature>
<dbReference type="Gene3D" id="3.40.50.1970">
    <property type="match status" value="1"/>
</dbReference>
<dbReference type="GO" id="GO:0005739">
    <property type="term" value="C:mitochondrion"/>
    <property type="evidence" value="ECO:0007669"/>
    <property type="project" value="TreeGrafter"/>
</dbReference>
<feature type="compositionally biased region" description="Low complexity" evidence="2">
    <location>
        <begin position="69"/>
        <end position="80"/>
    </location>
</feature>
<dbReference type="InterPro" id="IPR039697">
    <property type="entry name" value="Alcohol_dehydrogenase_Fe"/>
</dbReference>
<dbReference type="PANTHER" id="PTHR11496">
    <property type="entry name" value="ALCOHOL DEHYDROGENASE"/>
    <property type="match status" value="1"/>
</dbReference>
<sequence length="286" mass="29572">MMNAPPAELKGRDSTTTITTVTSATPAGAASSAFSPVPTTASTPATTAITSPVPPSHSSGSPALKVGRSTSGSTITSSTSRAAQHKNNRLSNGSSCESSLVHESPRIVFGPGTISKLPNELGRLHLSKPLIVSSPSRIALARRIQALIPNLESRILDSAVVNVPTKVVDDAVARITGHDVVISVGAGSAIGLAKAVSIRKGIPHICIPTTYSGSEMSPLLAADGHKMGHRSSKVMPAVIIYDEDLTGMSTAPKKISAPRTLSLAAAERRSSYDDDDSWSYIHLPGV</sequence>
<gene>
    <name evidence="4" type="ORF">NLU13_7611</name>
</gene>
<dbReference type="InterPro" id="IPR001670">
    <property type="entry name" value="ADH_Fe/GldA"/>
</dbReference>
<feature type="compositionally biased region" description="Polar residues" evidence="2">
    <location>
        <begin position="89"/>
        <end position="98"/>
    </location>
</feature>
<accession>A0AA39GD40</accession>
<dbReference type="Proteomes" id="UP001175261">
    <property type="component" value="Unassembled WGS sequence"/>
</dbReference>
<evidence type="ECO:0000256" key="2">
    <source>
        <dbReference type="SAM" id="MobiDB-lite"/>
    </source>
</evidence>
<dbReference type="GO" id="GO:0004022">
    <property type="term" value="F:alcohol dehydrogenase (NAD+) activity"/>
    <property type="evidence" value="ECO:0007669"/>
    <property type="project" value="TreeGrafter"/>
</dbReference>
<comment type="caution">
    <text evidence="4">The sequence shown here is derived from an EMBL/GenBank/DDBJ whole genome shotgun (WGS) entry which is preliminary data.</text>
</comment>
<proteinExistence type="predicted"/>
<dbReference type="PANTHER" id="PTHR11496:SF105">
    <property type="entry name" value="REDUCTASE, PUTATIVE (AFU_ORTHOLOGUE AFUA_6G07090)-RELATED"/>
    <property type="match status" value="1"/>
</dbReference>
<evidence type="ECO:0000259" key="3">
    <source>
        <dbReference type="Pfam" id="PF00465"/>
    </source>
</evidence>
<evidence type="ECO:0000313" key="5">
    <source>
        <dbReference type="Proteomes" id="UP001175261"/>
    </source>
</evidence>
<dbReference type="AlphaFoldDB" id="A0AA39GD40"/>
<evidence type="ECO:0000256" key="1">
    <source>
        <dbReference type="ARBA" id="ARBA00023002"/>
    </source>
</evidence>
<evidence type="ECO:0000313" key="4">
    <source>
        <dbReference type="EMBL" id="KAK0385133.1"/>
    </source>
</evidence>
<dbReference type="Pfam" id="PF00465">
    <property type="entry name" value="Fe-ADH"/>
    <property type="match status" value="1"/>
</dbReference>
<feature type="region of interest" description="Disordered" evidence="2">
    <location>
        <begin position="28"/>
        <end position="98"/>
    </location>
</feature>
<reference evidence="4" key="1">
    <citation type="submission" date="2022-10" db="EMBL/GenBank/DDBJ databases">
        <title>Determination and structural analysis of whole genome sequence of Sarocladium strictum F4-1.</title>
        <authorList>
            <person name="Hu L."/>
            <person name="Jiang Y."/>
        </authorList>
    </citation>
    <scope>NUCLEOTIDE SEQUENCE</scope>
    <source>
        <strain evidence="4">F4-1</strain>
    </source>
</reference>
<dbReference type="EMBL" id="JAPDFR010000007">
    <property type="protein sequence ID" value="KAK0385133.1"/>
    <property type="molecule type" value="Genomic_DNA"/>
</dbReference>
<keyword evidence="5" id="KW-1185">Reference proteome</keyword>
<feature type="compositionally biased region" description="Low complexity" evidence="2">
    <location>
        <begin position="28"/>
        <end position="62"/>
    </location>
</feature>
<dbReference type="SUPFAM" id="SSF56796">
    <property type="entry name" value="Dehydroquinate synthase-like"/>
    <property type="match status" value="1"/>
</dbReference>
<organism evidence="4 5">
    <name type="scientific">Sarocladium strictum</name>
    <name type="common">Black bundle disease fungus</name>
    <name type="synonym">Acremonium strictum</name>
    <dbReference type="NCBI Taxonomy" id="5046"/>
    <lineage>
        <taxon>Eukaryota</taxon>
        <taxon>Fungi</taxon>
        <taxon>Dikarya</taxon>
        <taxon>Ascomycota</taxon>
        <taxon>Pezizomycotina</taxon>
        <taxon>Sordariomycetes</taxon>
        <taxon>Hypocreomycetidae</taxon>
        <taxon>Hypocreales</taxon>
        <taxon>Sarocladiaceae</taxon>
        <taxon>Sarocladium</taxon>
    </lineage>
</organism>
<keyword evidence="1" id="KW-0560">Oxidoreductase</keyword>